<organism evidence="1 2">
    <name type="scientific">Cellulomonas rhizosphaerae</name>
    <dbReference type="NCBI Taxonomy" id="2293719"/>
    <lineage>
        <taxon>Bacteria</taxon>
        <taxon>Bacillati</taxon>
        <taxon>Actinomycetota</taxon>
        <taxon>Actinomycetes</taxon>
        <taxon>Micrococcales</taxon>
        <taxon>Cellulomonadaceae</taxon>
        <taxon>Cellulomonas</taxon>
    </lineage>
</organism>
<evidence type="ECO:0000313" key="2">
    <source>
        <dbReference type="Proteomes" id="UP000283374"/>
    </source>
</evidence>
<dbReference type="Proteomes" id="UP000283374">
    <property type="component" value="Unassembled WGS sequence"/>
</dbReference>
<sequence>MPKRDLTDFLLTYMGPAQVGNVRSRRRPTTSAQREREAELVAGYERVVGPDGREFLVERTETD</sequence>
<gene>
    <name evidence="1" type="ORF">D1825_00890</name>
</gene>
<dbReference type="OrthoDB" id="4829007at2"/>
<name>A0A413RRE1_9CELL</name>
<reference evidence="1 2" key="1">
    <citation type="submission" date="2018-08" db="EMBL/GenBank/DDBJ databases">
        <title>Cellulomonas rhizosphaerae sp. nov., a novel actinomycete isolated from soil.</title>
        <authorList>
            <person name="Tian Y."/>
        </authorList>
    </citation>
    <scope>NUCLEOTIDE SEQUENCE [LARGE SCALE GENOMIC DNA]</scope>
    <source>
        <strain evidence="1 2">NEAU-TCZ24</strain>
    </source>
</reference>
<accession>A0A413RRE1</accession>
<dbReference type="EMBL" id="QWKP01000059">
    <property type="protein sequence ID" value="RHA44508.1"/>
    <property type="molecule type" value="Genomic_DNA"/>
</dbReference>
<keyword evidence="2" id="KW-1185">Reference proteome</keyword>
<comment type="caution">
    <text evidence="1">The sequence shown here is derived from an EMBL/GenBank/DDBJ whole genome shotgun (WGS) entry which is preliminary data.</text>
</comment>
<dbReference type="RefSeq" id="WP_118765642.1">
    <property type="nucleotide sequence ID" value="NZ_QWKP01000059.1"/>
</dbReference>
<dbReference type="AlphaFoldDB" id="A0A413RRE1"/>
<evidence type="ECO:0000313" key="1">
    <source>
        <dbReference type="EMBL" id="RHA44508.1"/>
    </source>
</evidence>
<proteinExistence type="predicted"/>
<protein>
    <submittedName>
        <fullName evidence="1">Uncharacterized protein</fullName>
    </submittedName>
</protein>